<dbReference type="PANTHER" id="PTHR33778">
    <property type="entry name" value="PROTEIN MGTC"/>
    <property type="match status" value="1"/>
</dbReference>
<comment type="subcellular location">
    <subcellularLocation>
        <location evidence="1">Cell membrane</location>
        <topology evidence="1">Multi-pass membrane protein</topology>
    </subcellularLocation>
</comment>
<protein>
    <submittedName>
        <fullName evidence="9">MgtC/SapB family protein</fullName>
    </submittedName>
</protein>
<evidence type="ECO:0000256" key="3">
    <source>
        <dbReference type="ARBA" id="ARBA00022475"/>
    </source>
</evidence>
<dbReference type="EMBL" id="JAFLCK010000037">
    <property type="protein sequence ID" value="MBN8662394.1"/>
    <property type="molecule type" value="Genomic_DNA"/>
</dbReference>
<evidence type="ECO:0000256" key="6">
    <source>
        <dbReference type="ARBA" id="ARBA00023136"/>
    </source>
</evidence>
<feature type="domain" description="MgtC/SapB/SrpB/YhiD N-terminal" evidence="8">
    <location>
        <begin position="44"/>
        <end position="161"/>
    </location>
</feature>
<accession>A0A8J7TN38</accession>
<proteinExistence type="inferred from homology"/>
<dbReference type="InterPro" id="IPR003416">
    <property type="entry name" value="MgtC/SapB/SrpB/YhiD_fam"/>
</dbReference>
<dbReference type="GO" id="GO:0005886">
    <property type="term" value="C:plasma membrane"/>
    <property type="evidence" value="ECO:0007669"/>
    <property type="project" value="UniProtKB-SubCell"/>
</dbReference>
<keyword evidence="3" id="KW-1003">Cell membrane</keyword>
<keyword evidence="4 7" id="KW-0812">Transmembrane</keyword>
<organism evidence="9 10">
    <name type="scientific">Candidatus Obscuribacter phosphatis</name>
    <dbReference type="NCBI Taxonomy" id="1906157"/>
    <lineage>
        <taxon>Bacteria</taxon>
        <taxon>Bacillati</taxon>
        <taxon>Candidatus Melainabacteria</taxon>
        <taxon>Candidatus Obscuribacterales</taxon>
        <taxon>Candidatus Obscuribacteraceae</taxon>
        <taxon>Candidatus Obscuribacter</taxon>
    </lineage>
</organism>
<keyword evidence="6 7" id="KW-0472">Membrane</keyword>
<dbReference type="PANTHER" id="PTHR33778:SF1">
    <property type="entry name" value="MAGNESIUM TRANSPORTER YHID-RELATED"/>
    <property type="match status" value="1"/>
</dbReference>
<evidence type="ECO:0000256" key="1">
    <source>
        <dbReference type="ARBA" id="ARBA00004651"/>
    </source>
</evidence>
<dbReference type="Proteomes" id="UP000664277">
    <property type="component" value="Unassembled WGS sequence"/>
</dbReference>
<gene>
    <name evidence="9" type="ORF">J0M35_18640</name>
</gene>
<feature type="transmembrane region" description="Helical" evidence="7">
    <location>
        <begin position="99"/>
        <end position="118"/>
    </location>
</feature>
<sequence>MLDSIYQYTMNLSNWVPAWMNNWFSHLVTSPQLIDSKTYLPPFLMAMALGTLLGLERRKRHKVAGVRTNMLVCVSACLITMIGLVVFDTNHIGDPARLPAQLLAGIAFLGAGVIWKNGWKTQGLTTSAMILYATGIGICCGFGYLLWATLASVIVVVYMQLSYWIFPPDDTGEHVLRIVCPRDKFEEARQLFPKGSAITRYSRSTNDSLEFRMNVKMTLRQLDQIVASNVNNEAVTSIEVIDESSA</sequence>
<evidence type="ECO:0000256" key="2">
    <source>
        <dbReference type="ARBA" id="ARBA00009298"/>
    </source>
</evidence>
<dbReference type="Pfam" id="PF02308">
    <property type="entry name" value="MgtC"/>
    <property type="match status" value="1"/>
</dbReference>
<evidence type="ECO:0000259" key="8">
    <source>
        <dbReference type="Pfam" id="PF02308"/>
    </source>
</evidence>
<feature type="transmembrane region" description="Helical" evidence="7">
    <location>
        <begin position="68"/>
        <end position="87"/>
    </location>
</feature>
<reference evidence="9" key="1">
    <citation type="submission" date="2021-02" db="EMBL/GenBank/DDBJ databases">
        <title>Genome-Resolved Metagenomics of a Microbial Community Performing Photosynthetic Biological Nutrient Removal.</title>
        <authorList>
            <person name="Mcdaniel E.A."/>
        </authorList>
    </citation>
    <scope>NUCLEOTIDE SEQUENCE</scope>
    <source>
        <strain evidence="9">UWPOB_OBS1</strain>
    </source>
</reference>
<comment type="similarity">
    <text evidence="2">Belongs to the MgtC/SapB family.</text>
</comment>
<evidence type="ECO:0000313" key="10">
    <source>
        <dbReference type="Proteomes" id="UP000664277"/>
    </source>
</evidence>
<dbReference type="AlphaFoldDB" id="A0A8J7TN38"/>
<evidence type="ECO:0000313" key="9">
    <source>
        <dbReference type="EMBL" id="MBN8662394.1"/>
    </source>
</evidence>
<evidence type="ECO:0000256" key="7">
    <source>
        <dbReference type="SAM" id="Phobius"/>
    </source>
</evidence>
<evidence type="ECO:0000256" key="5">
    <source>
        <dbReference type="ARBA" id="ARBA00022989"/>
    </source>
</evidence>
<name>A0A8J7TN38_9BACT</name>
<comment type="caution">
    <text evidence="9">The sequence shown here is derived from an EMBL/GenBank/DDBJ whole genome shotgun (WGS) entry which is preliminary data.</text>
</comment>
<feature type="transmembrane region" description="Helical" evidence="7">
    <location>
        <begin position="39"/>
        <end position="56"/>
    </location>
</feature>
<keyword evidence="5 7" id="KW-1133">Transmembrane helix</keyword>
<dbReference type="InterPro" id="IPR049177">
    <property type="entry name" value="MgtC_SapB_SrpB_YhiD_N"/>
</dbReference>
<dbReference type="PRINTS" id="PR01837">
    <property type="entry name" value="MGTCSAPBPROT"/>
</dbReference>
<feature type="transmembrane region" description="Helical" evidence="7">
    <location>
        <begin position="130"/>
        <end position="159"/>
    </location>
</feature>
<evidence type="ECO:0000256" key="4">
    <source>
        <dbReference type="ARBA" id="ARBA00022692"/>
    </source>
</evidence>